<proteinExistence type="predicted"/>
<name>A0AAU9WSB4_9CNID</name>
<evidence type="ECO:0000313" key="2">
    <source>
        <dbReference type="Proteomes" id="UP001159428"/>
    </source>
</evidence>
<gene>
    <name evidence="1" type="ORF">PMEA_00011685</name>
</gene>
<accession>A0AAU9WSB4</accession>
<organism evidence="1 2">
    <name type="scientific">Pocillopora meandrina</name>
    <dbReference type="NCBI Taxonomy" id="46732"/>
    <lineage>
        <taxon>Eukaryota</taxon>
        <taxon>Metazoa</taxon>
        <taxon>Cnidaria</taxon>
        <taxon>Anthozoa</taxon>
        <taxon>Hexacorallia</taxon>
        <taxon>Scleractinia</taxon>
        <taxon>Astrocoeniina</taxon>
        <taxon>Pocilloporidae</taxon>
        <taxon>Pocillopora</taxon>
    </lineage>
</organism>
<dbReference type="Proteomes" id="UP001159428">
    <property type="component" value="Unassembled WGS sequence"/>
</dbReference>
<dbReference type="SUPFAM" id="SSF56219">
    <property type="entry name" value="DNase I-like"/>
    <property type="match status" value="1"/>
</dbReference>
<evidence type="ECO:0008006" key="3">
    <source>
        <dbReference type="Google" id="ProtNLM"/>
    </source>
</evidence>
<dbReference type="InterPro" id="IPR036691">
    <property type="entry name" value="Endo/exonu/phosph_ase_sf"/>
</dbReference>
<protein>
    <recommendedName>
        <fullName evidence="3">Endonuclease/exonuclease/phosphatase domain-containing protein</fullName>
    </recommendedName>
</protein>
<keyword evidence="2" id="KW-1185">Reference proteome</keyword>
<dbReference type="AlphaFoldDB" id="A0AAU9WSB4"/>
<evidence type="ECO:0000313" key="1">
    <source>
        <dbReference type="EMBL" id="CAH3124020.1"/>
    </source>
</evidence>
<comment type="caution">
    <text evidence="1">The sequence shown here is derived from an EMBL/GenBank/DDBJ whole genome shotgun (WGS) entry which is preliminary data.</text>
</comment>
<sequence>MRDFNLDLLRYNHHVPTQEFIDSLFSHAFLPLISNPTCLTSYSAALIDNIFTNSLEHNVISGIFLNDLSDHLPVFAYFDDATLTRSTERKSRTRTFNDSIIN</sequence>
<dbReference type="EMBL" id="CALNXJ010000020">
    <property type="protein sequence ID" value="CAH3124020.1"/>
    <property type="molecule type" value="Genomic_DNA"/>
</dbReference>
<reference evidence="1 2" key="1">
    <citation type="submission" date="2022-05" db="EMBL/GenBank/DDBJ databases">
        <authorList>
            <consortium name="Genoscope - CEA"/>
            <person name="William W."/>
        </authorList>
    </citation>
    <scope>NUCLEOTIDE SEQUENCE [LARGE SCALE GENOMIC DNA]</scope>
</reference>